<evidence type="ECO:0000256" key="9">
    <source>
        <dbReference type="ARBA" id="ARBA00023204"/>
    </source>
</evidence>
<dbReference type="STRING" id="1235591.CAK95_10990"/>
<dbReference type="RefSeq" id="WP_183044238.1">
    <property type="nucleotide sequence ID" value="NZ_CP021112.1"/>
</dbReference>
<dbReference type="PANTHER" id="PTHR11070">
    <property type="entry name" value="UVRD / RECB / PCRA DNA HELICASE FAMILY MEMBER"/>
    <property type="match status" value="1"/>
</dbReference>
<evidence type="ECO:0000256" key="1">
    <source>
        <dbReference type="ARBA" id="ARBA00022722"/>
    </source>
</evidence>
<organism evidence="16 17">
    <name type="scientific">Pseudorhodoplanes sinuspersici</name>
    <dbReference type="NCBI Taxonomy" id="1235591"/>
    <lineage>
        <taxon>Bacteria</taxon>
        <taxon>Pseudomonadati</taxon>
        <taxon>Pseudomonadota</taxon>
        <taxon>Alphaproteobacteria</taxon>
        <taxon>Hyphomicrobiales</taxon>
        <taxon>Pseudorhodoplanes</taxon>
    </lineage>
</organism>
<dbReference type="GO" id="GO:0005524">
    <property type="term" value="F:ATP binding"/>
    <property type="evidence" value="ECO:0007669"/>
    <property type="project" value="UniProtKB-UniRule"/>
</dbReference>
<keyword evidence="1" id="KW-0540">Nuclease</keyword>
<dbReference type="PANTHER" id="PTHR11070:SF2">
    <property type="entry name" value="ATP-DEPENDENT DNA HELICASE SRS2"/>
    <property type="match status" value="1"/>
</dbReference>
<keyword evidence="5 16" id="KW-0347">Helicase</keyword>
<reference evidence="16 17" key="1">
    <citation type="submission" date="2017-05" db="EMBL/GenBank/DDBJ databases">
        <title>Full genome sequence of Pseudorhodoplanes sinuspersici.</title>
        <authorList>
            <person name="Dastgheib S.M.M."/>
            <person name="Shavandi M."/>
            <person name="Tirandaz H."/>
        </authorList>
    </citation>
    <scope>NUCLEOTIDE SEQUENCE [LARGE SCALE GENOMIC DNA]</scope>
    <source>
        <strain evidence="16 17">RIPI110</strain>
    </source>
</reference>
<evidence type="ECO:0000256" key="5">
    <source>
        <dbReference type="ARBA" id="ARBA00022806"/>
    </source>
</evidence>
<dbReference type="Gene3D" id="3.40.50.300">
    <property type="entry name" value="P-loop containing nucleotide triphosphate hydrolases"/>
    <property type="match status" value="3"/>
</dbReference>
<keyword evidence="2" id="KW-0547">Nucleotide-binding</keyword>
<dbReference type="SUPFAM" id="SSF52540">
    <property type="entry name" value="P-loop containing nucleoside triphosphate hydrolases"/>
    <property type="match status" value="1"/>
</dbReference>
<keyword evidence="3" id="KW-0227">DNA damage</keyword>
<dbReference type="InterPro" id="IPR000212">
    <property type="entry name" value="DNA_helicase_UvrD/REP"/>
</dbReference>
<dbReference type="SUPFAM" id="SSF52980">
    <property type="entry name" value="Restriction endonuclease-like"/>
    <property type="match status" value="1"/>
</dbReference>
<evidence type="ECO:0000256" key="14">
    <source>
        <dbReference type="ARBA" id="ARBA00048988"/>
    </source>
</evidence>
<dbReference type="AlphaFoldDB" id="A0A1W6ZR08"/>
<keyword evidence="4" id="KW-0378">Hydrolase</keyword>
<gene>
    <name evidence="16" type="ORF">CAK95_10990</name>
</gene>
<dbReference type="KEGG" id="psin:CAK95_10990"/>
<keyword evidence="6" id="KW-0269">Exonuclease</keyword>
<dbReference type="InterPro" id="IPR011604">
    <property type="entry name" value="PDDEXK-like_dom_sf"/>
</dbReference>
<dbReference type="GO" id="GO:0005829">
    <property type="term" value="C:cytosol"/>
    <property type="evidence" value="ECO:0007669"/>
    <property type="project" value="TreeGrafter"/>
</dbReference>
<dbReference type="GO" id="GO:0000725">
    <property type="term" value="P:recombinational repair"/>
    <property type="evidence" value="ECO:0007669"/>
    <property type="project" value="TreeGrafter"/>
</dbReference>
<dbReference type="InterPro" id="IPR014016">
    <property type="entry name" value="UvrD-like_ATP-bd"/>
</dbReference>
<evidence type="ECO:0000313" key="17">
    <source>
        <dbReference type="Proteomes" id="UP000194137"/>
    </source>
</evidence>
<dbReference type="Gene3D" id="3.30.160.800">
    <property type="match status" value="1"/>
</dbReference>
<proteinExistence type="predicted"/>
<dbReference type="GO" id="GO:0003677">
    <property type="term" value="F:DNA binding"/>
    <property type="evidence" value="ECO:0007669"/>
    <property type="project" value="UniProtKB-KW"/>
</dbReference>
<dbReference type="GO" id="GO:0004527">
    <property type="term" value="F:exonuclease activity"/>
    <property type="evidence" value="ECO:0007669"/>
    <property type="project" value="UniProtKB-KW"/>
</dbReference>
<dbReference type="GO" id="GO:0033202">
    <property type="term" value="C:DNA helicase complex"/>
    <property type="evidence" value="ECO:0007669"/>
    <property type="project" value="TreeGrafter"/>
</dbReference>
<dbReference type="Pfam" id="PF00580">
    <property type="entry name" value="UvrD-helicase"/>
    <property type="match status" value="1"/>
</dbReference>
<evidence type="ECO:0000313" key="16">
    <source>
        <dbReference type="EMBL" id="ARP99550.1"/>
    </source>
</evidence>
<name>A0A1W6ZR08_9HYPH</name>
<evidence type="ECO:0000256" key="15">
    <source>
        <dbReference type="SAM" id="MobiDB-lite"/>
    </source>
</evidence>
<dbReference type="GO" id="GO:0043138">
    <property type="term" value="F:3'-5' DNA helicase activity"/>
    <property type="evidence" value="ECO:0007669"/>
    <property type="project" value="UniProtKB-EC"/>
</dbReference>
<keyword evidence="7" id="KW-0067">ATP-binding</keyword>
<keyword evidence="10" id="KW-0413">Isomerase</keyword>
<feature type="region of interest" description="Disordered" evidence="15">
    <location>
        <begin position="1"/>
        <end position="29"/>
    </location>
</feature>
<dbReference type="Gene3D" id="1.10.486.10">
    <property type="entry name" value="PCRA, domain 4"/>
    <property type="match status" value="1"/>
</dbReference>
<comment type="catalytic activity">
    <reaction evidence="11">
        <text>Couples ATP hydrolysis with the unwinding of duplex DNA by translocating in the 3'-5' direction.</text>
        <dbReference type="EC" id="5.6.2.4"/>
    </reaction>
</comment>
<evidence type="ECO:0000256" key="6">
    <source>
        <dbReference type="ARBA" id="ARBA00022839"/>
    </source>
</evidence>
<dbReference type="PROSITE" id="PS51198">
    <property type="entry name" value="UVRD_HELICASE_ATP_BIND"/>
    <property type="match status" value="1"/>
</dbReference>
<dbReference type="PROSITE" id="PS51217">
    <property type="entry name" value="UVRD_HELICASE_CTER"/>
    <property type="match status" value="1"/>
</dbReference>
<dbReference type="InterPro" id="IPR038726">
    <property type="entry name" value="PDDEXK_AddAB-type"/>
</dbReference>
<evidence type="ECO:0000256" key="11">
    <source>
        <dbReference type="ARBA" id="ARBA00034617"/>
    </source>
</evidence>
<dbReference type="Proteomes" id="UP000194137">
    <property type="component" value="Chromosome"/>
</dbReference>
<evidence type="ECO:0000256" key="4">
    <source>
        <dbReference type="ARBA" id="ARBA00022801"/>
    </source>
</evidence>
<sequence length="1143" mass="125727">MKPRPDIPASVIESQHQASDPGVSAWASANAGSGKTHVLTQRVIKLLLRGEDPAKILCITFTKAAAATMATRVFNTLATWTALDDAALDAAIRSIGAVPDALTRKRARQLFARALETPGGLKVQTIHAFCTRLLHQFPFEAGVGAGFEVMDDATQTQLLEKLSLDVMLEGAAKPDTPIGRALASAISAAADQTFRDLIHEAVGRRDIIAEWVERAGSVDNAIAELSQALDISDHESASDIENQILKASGIALTEWLELQTVLASGSKADQDQADKLRLASLADGREKLRGYLSIFCTDKMQPRSRLVTKAFRERYPKWVQRLEEEQGRICVLLERRRAAECRDRTRALLTISDEVMRRYRRDKTRRGLLDYDDLIERTLMLFQRTSAAWVLYKLDLGINHLLLDEAQDTSPRQWEIVATLVSEFTAGAGARHIKRTLFAVGDDKQSIYSFQGAAPEKFGVMRDDFRRAFEAAELEWRNVKLLTSFRSGGIVLDAVDAVFGREIAYRGLSSLPEKTVHQALPSALPGSVEIWPLTVADDKREIIGWDAPFDTARETSPQVQLAQKIARHIALWRTKGGKPGDVLILVRQRGALFEAIIRALKAADIPVAGADRLVLTEHIAAMDLMALADALLLPEDDLALASVLKSPLFGLDDNDLFDIAHNRGKQSLRAALSSKPGAIAAIADRLDALTYAALRESPFTFYARVLGPGEGRKKFLTRLGPEANDALDEFLNLALEYEKRETPSLQGFVAWLRAASAEVKRDMEITRDEVRVMTVHGAKGLEAHTVILADTITRPEGQHPPRLIDLPLQGGNGFVWAAAKDTDPPAVASAREAALRIQADEYRRLLYVAMTRAEQRLVICGVSGPLKQDGTHPIPQECWYRLIEDALVQSAEGDTIEAPSEDGDGIIWRYRTSEPRLVAGVETKAATAKTNEPAWLHEKVNPDPVRAVAITPSDADDVDKRSRTGTLEREQALLRGRLMHRLIQSLPDLPQSLRETAAREFLTRNGDALGDEERSRIAVQALAILADAQFAPLFAPGSRAEVALVGTLEGATRPLIVNGQIDRLVVTPDEVLIADYKTNRPAPTVLDGVPQPYRRQLALYRALLQRIYPGRPIRAALVWTEMPNLMEIPAVILDAELAGLTSG</sequence>
<evidence type="ECO:0000256" key="8">
    <source>
        <dbReference type="ARBA" id="ARBA00023125"/>
    </source>
</evidence>
<dbReference type="Gene3D" id="3.90.320.10">
    <property type="match status" value="1"/>
</dbReference>
<evidence type="ECO:0000256" key="2">
    <source>
        <dbReference type="ARBA" id="ARBA00022741"/>
    </source>
</evidence>
<evidence type="ECO:0000256" key="7">
    <source>
        <dbReference type="ARBA" id="ARBA00022840"/>
    </source>
</evidence>
<comment type="catalytic activity">
    <reaction evidence="14">
        <text>ATP + H2O = ADP + phosphate + H(+)</text>
        <dbReference type="Rhea" id="RHEA:13065"/>
        <dbReference type="ChEBI" id="CHEBI:15377"/>
        <dbReference type="ChEBI" id="CHEBI:15378"/>
        <dbReference type="ChEBI" id="CHEBI:30616"/>
        <dbReference type="ChEBI" id="CHEBI:43474"/>
        <dbReference type="ChEBI" id="CHEBI:456216"/>
        <dbReference type="EC" id="5.6.2.4"/>
    </reaction>
</comment>
<dbReference type="InterPro" id="IPR014151">
    <property type="entry name" value="DNA_helicase_AddA"/>
</dbReference>
<evidence type="ECO:0000256" key="12">
    <source>
        <dbReference type="ARBA" id="ARBA00034808"/>
    </source>
</evidence>
<evidence type="ECO:0000256" key="10">
    <source>
        <dbReference type="ARBA" id="ARBA00023235"/>
    </source>
</evidence>
<dbReference type="InterPro" id="IPR027417">
    <property type="entry name" value="P-loop_NTPase"/>
</dbReference>
<dbReference type="Pfam" id="PF12705">
    <property type="entry name" value="PDDEXK_1"/>
    <property type="match status" value="1"/>
</dbReference>
<evidence type="ECO:0000256" key="3">
    <source>
        <dbReference type="ARBA" id="ARBA00022763"/>
    </source>
</evidence>
<dbReference type="InterPro" id="IPR011335">
    <property type="entry name" value="Restrct_endonuc-II-like"/>
</dbReference>
<keyword evidence="8" id="KW-0238">DNA-binding</keyword>
<dbReference type="NCBIfam" id="TIGR02784">
    <property type="entry name" value="addA_alphas"/>
    <property type="match status" value="1"/>
</dbReference>
<dbReference type="InterPro" id="IPR014017">
    <property type="entry name" value="DNA_helicase_UvrD-like_C"/>
</dbReference>
<dbReference type="Pfam" id="PF13361">
    <property type="entry name" value="UvrD_C"/>
    <property type="match status" value="1"/>
</dbReference>
<protein>
    <recommendedName>
        <fullName evidence="12">DNA 3'-5' helicase</fullName>
        <ecNumber evidence="12">5.6.2.4</ecNumber>
    </recommendedName>
    <alternativeName>
        <fullName evidence="13">DNA 3'-5' helicase II</fullName>
    </alternativeName>
</protein>
<keyword evidence="17" id="KW-1185">Reference proteome</keyword>
<keyword evidence="9" id="KW-0234">DNA repair</keyword>
<evidence type="ECO:0000256" key="13">
    <source>
        <dbReference type="ARBA" id="ARBA00034923"/>
    </source>
</evidence>
<dbReference type="EC" id="5.6.2.4" evidence="12"/>
<accession>A0A1W6ZR08</accession>
<dbReference type="EMBL" id="CP021112">
    <property type="protein sequence ID" value="ARP99550.1"/>
    <property type="molecule type" value="Genomic_DNA"/>
</dbReference>